<reference evidence="14 15" key="1">
    <citation type="submission" date="2019-12" db="EMBL/GenBank/DDBJ databases">
        <title>Shewanella insulae sp. nov., isolated from a tidal flat.</title>
        <authorList>
            <person name="Yoon J.-H."/>
        </authorList>
    </citation>
    <scope>NUCLEOTIDE SEQUENCE [LARGE SCALE GENOMIC DNA]</scope>
    <source>
        <strain evidence="14 15">JBTF-M18</strain>
    </source>
</reference>
<sequence>MKRLNAIQQPNDIKQLTESELVQLAAEIRHFLIDSISQTGGHIGANLGVIELTIALHHAFNIQPTAASDGDSILFDVGHQGYTHKLLTGRMAAFDTLNQMGGMSRFVSNHESEYDLMEASHAGTAIPIACGLAFSKLQNAQQGSVLAFIGDGSMVEGMAFEGLNFSAEYQLPLFIVINDNGMSIPPNVGGLHNLFSAPDWQRRCANWFEGMGFGYVSIDDGHDMSKLLEGMEKAQQVAKHPQTGPVIIHVKTEKGRGLALAHNHPYKLHFSMPFNPETGEGVAATLTGKTYQGIVGDALMQHMEEDETVYALTPATPYASGVEALMKAFPKRAIDVGMAEQHAVGMAAGLAMAGNKVFMCFQSTFMQRAWDQLFHDICFPKHPVTVISARSGFAGFDGPTHHGIYDFGLLRTLPDIKVFYAGTARDLQAIMQARLADSHTSIAQGPMIVLHPYETVPAQEESYLPSELTPLEEVEIVCPGDDGLIIAVANQLQTAIALREKIMSEQKQVFKVVNLRWLKPLPLNSLVPLLQTHKNVISLEEGLKDTGVGVAINQLINEEQLTCDLLVSALEQGILPAGDKQTLAQMGAIDTDSVYQQAAERWEWQV</sequence>
<dbReference type="EC" id="2.2.1.7" evidence="6"/>
<keyword evidence="8" id="KW-0479">Metal-binding</keyword>
<dbReference type="InterPro" id="IPR033248">
    <property type="entry name" value="Transketolase_C"/>
</dbReference>
<comment type="cofactor">
    <cofactor evidence="2">
        <name>thiamine diphosphate</name>
        <dbReference type="ChEBI" id="CHEBI:58937"/>
    </cofactor>
</comment>
<evidence type="ECO:0000313" key="15">
    <source>
        <dbReference type="Proteomes" id="UP000474778"/>
    </source>
</evidence>
<evidence type="ECO:0000256" key="3">
    <source>
        <dbReference type="ARBA" id="ARBA00004980"/>
    </source>
</evidence>
<dbReference type="InterPro" id="IPR005475">
    <property type="entry name" value="Transketolase-like_Pyr-bd"/>
</dbReference>
<evidence type="ECO:0000256" key="10">
    <source>
        <dbReference type="ARBA" id="ARBA00022977"/>
    </source>
</evidence>
<dbReference type="AlphaFoldDB" id="A0A6L7HYS9"/>
<dbReference type="Pfam" id="PF02779">
    <property type="entry name" value="Transket_pyr"/>
    <property type="match status" value="1"/>
</dbReference>
<evidence type="ECO:0000259" key="13">
    <source>
        <dbReference type="SMART" id="SM00861"/>
    </source>
</evidence>
<dbReference type="PROSITE" id="PS00801">
    <property type="entry name" value="TRANSKETOLASE_1"/>
    <property type="match status" value="1"/>
</dbReference>
<dbReference type="GO" id="GO:0008661">
    <property type="term" value="F:1-deoxy-D-xylulose-5-phosphate synthase activity"/>
    <property type="evidence" value="ECO:0007669"/>
    <property type="project" value="UniProtKB-EC"/>
</dbReference>
<evidence type="ECO:0000256" key="5">
    <source>
        <dbReference type="ARBA" id="ARBA00011738"/>
    </source>
</evidence>
<dbReference type="PANTHER" id="PTHR43322">
    <property type="entry name" value="1-D-DEOXYXYLULOSE 5-PHOSPHATE SYNTHASE-RELATED"/>
    <property type="match status" value="1"/>
</dbReference>
<dbReference type="GO" id="GO:0016114">
    <property type="term" value="P:terpenoid biosynthetic process"/>
    <property type="evidence" value="ECO:0007669"/>
    <property type="project" value="InterPro"/>
</dbReference>
<dbReference type="NCBIfam" id="NF003933">
    <property type="entry name" value="PRK05444.2-2"/>
    <property type="match status" value="1"/>
</dbReference>
<keyword evidence="12" id="KW-0414">Isoprene biosynthesis</keyword>
<dbReference type="Gene3D" id="3.40.50.970">
    <property type="match status" value="2"/>
</dbReference>
<dbReference type="Pfam" id="PF13292">
    <property type="entry name" value="DXP_synthase_N"/>
    <property type="match status" value="1"/>
</dbReference>
<dbReference type="GO" id="GO:0046872">
    <property type="term" value="F:metal ion binding"/>
    <property type="evidence" value="ECO:0007669"/>
    <property type="project" value="UniProtKB-KW"/>
</dbReference>
<dbReference type="Pfam" id="PF02780">
    <property type="entry name" value="Transketolase_C"/>
    <property type="match status" value="1"/>
</dbReference>
<dbReference type="InterPro" id="IPR005477">
    <property type="entry name" value="Dxylulose-5-P_synthase"/>
</dbReference>
<dbReference type="InterPro" id="IPR009014">
    <property type="entry name" value="Transketo_C/PFOR_II"/>
</dbReference>
<proteinExistence type="inferred from homology"/>
<dbReference type="UniPathway" id="UPA00064">
    <property type="reaction ID" value="UER00091"/>
</dbReference>
<dbReference type="CDD" id="cd07033">
    <property type="entry name" value="TPP_PYR_DXS_TK_like"/>
    <property type="match status" value="1"/>
</dbReference>
<dbReference type="SUPFAM" id="SSF52518">
    <property type="entry name" value="Thiamin diphosphate-binding fold (THDP-binding)"/>
    <property type="match status" value="2"/>
</dbReference>
<dbReference type="SMART" id="SM00861">
    <property type="entry name" value="Transket_pyr"/>
    <property type="match status" value="1"/>
</dbReference>
<comment type="cofactor">
    <cofactor evidence="1">
        <name>Mg(2+)</name>
        <dbReference type="ChEBI" id="CHEBI:18420"/>
    </cofactor>
</comment>
<keyword evidence="9" id="KW-0460">Magnesium</keyword>
<evidence type="ECO:0000256" key="8">
    <source>
        <dbReference type="ARBA" id="ARBA00022723"/>
    </source>
</evidence>
<keyword evidence="7 14" id="KW-0808">Transferase</keyword>
<evidence type="ECO:0000256" key="12">
    <source>
        <dbReference type="ARBA" id="ARBA00023229"/>
    </source>
</evidence>
<name>A0A6L7HYS9_9GAMM</name>
<evidence type="ECO:0000256" key="6">
    <source>
        <dbReference type="ARBA" id="ARBA00013150"/>
    </source>
</evidence>
<comment type="pathway">
    <text evidence="3">Metabolic intermediate biosynthesis; 1-deoxy-D-xylulose 5-phosphate biosynthesis; 1-deoxy-D-xylulose 5-phosphate from D-glyceraldehyde 3-phosphate and pyruvate: step 1/1.</text>
</comment>
<comment type="subunit">
    <text evidence="5">Homodimer.</text>
</comment>
<protein>
    <recommendedName>
        <fullName evidence="6">1-deoxy-D-xylulose-5-phosphate synthase</fullName>
        <ecNumber evidence="6">2.2.1.7</ecNumber>
    </recommendedName>
</protein>
<evidence type="ECO:0000313" key="14">
    <source>
        <dbReference type="EMBL" id="MXR69489.1"/>
    </source>
</evidence>
<keyword evidence="11" id="KW-0786">Thiamine pyrophosphate</keyword>
<evidence type="ECO:0000256" key="7">
    <source>
        <dbReference type="ARBA" id="ARBA00022679"/>
    </source>
</evidence>
<evidence type="ECO:0000256" key="1">
    <source>
        <dbReference type="ARBA" id="ARBA00001946"/>
    </source>
</evidence>
<dbReference type="GO" id="GO:0019288">
    <property type="term" value="P:isopentenyl diphosphate biosynthetic process, methylerythritol 4-phosphate pathway"/>
    <property type="evidence" value="ECO:0007669"/>
    <property type="project" value="TreeGrafter"/>
</dbReference>
<comment type="similarity">
    <text evidence="4">Belongs to the transketolase family. DXPS subfamily.</text>
</comment>
<evidence type="ECO:0000256" key="9">
    <source>
        <dbReference type="ARBA" id="ARBA00022842"/>
    </source>
</evidence>
<dbReference type="PANTHER" id="PTHR43322:SF5">
    <property type="entry name" value="1-DEOXY-D-XYLULOSE-5-PHOSPHATE SYNTHASE, CHLOROPLASTIC"/>
    <property type="match status" value="1"/>
</dbReference>
<feature type="domain" description="Transketolase-like pyrimidine-binding" evidence="13">
    <location>
        <begin position="289"/>
        <end position="452"/>
    </location>
</feature>
<dbReference type="RefSeq" id="WP_160796657.1">
    <property type="nucleotide sequence ID" value="NZ_WRPA01000010.1"/>
</dbReference>
<dbReference type="InterPro" id="IPR029061">
    <property type="entry name" value="THDP-binding"/>
</dbReference>
<organism evidence="14 15">
    <name type="scientific">Shewanella insulae</name>
    <dbReference type="NCBI Taxonomy" id="2681496"/>
    <lineage>
        <taxon>Bacteria</taxon>
        <taxon>Pseudomonadati</taxon>
        <taxon>Pseudomonadota</taxon>
        <taxon>Gammaproteobacteria</taxon>
        <taxon>Alteromonadales</taxon>
        <taxon>Shewanellaceae</taxon>
        <taxon>Shewanella</taxon>
    </lineage>
</organism>
<dbReference type="InterPro" id="IPR049557">
    <property type="entry name" value="Transketolase_CS"/>
</dbReference>
<evidence type="ECO:0000256" key="11">
    <source>
        <dbReference type="ARBA" id="ARBA00023052"/>
    </source>
</evidence>
<dbReference type="Proteomes" id="UP000474778">
    <property type="component" value="Unassembled WGS sequence"/>
</dbReference>
<gene>
    <name evidence="14" type="ORF">GNT65_12535</name>
</gene>
<comment type="caution">
    <text evidence="14">The sequence shown here is derived from an EMBL/GenBank/DDBJ whole genome shotgun (WGS) entry which is preliminary data.</text>
</comment>
<dbReference type="EMBL" id="WRPA01000010">
    <property type="protein sequence ID" value="MXR69489.1"/>
    <property type="molecule type" value="Genomic_DNA"/>
</dbReference>
<dbReference type="SUPFAM" id="SSF52922">
    <property type="entry name" value="TK C-terminal domain-like"/>
    <property type="match status" value="1"/>
</dbReference>
<evidence type="ECO:0000256" key="4">
    <source>
        <dbReference type="ARBA" id="ARBA00011081"/>
    </source>
</evidence>
<dbReference type="GO" id="GO:0009228">
    <property type="term" value="P:thiamine biosynthetic process"/>
    <property type="evidence" value="ECO:0007669"/>
    <property type="project" value="UniProtKB-KW"/>
</dbReference>
<evidence type="ECO:0000256" key="2">
    <source>
        <dbReference type="ARBA" id="ARBA00001964"/>
    </source>
</evidence>
<dbReference type="CDD" id="cd02007">
    <property type="entry name" value="TPP_DXS"/>
    <property type="match status" value="1"/>
</dbReference>
<accession>A0A6L7HYS9</accession>
<keyword evidence="15" id="KW-1185">Reference proteome</keyword>
<keyword evidence="10" id="KW-0784">Thiamine biosynthesis</keyword>
<dbReference type="GO" id="GO:0005829">
    <property type="term" value="C:cytosol"/>
    <property type="evidence" value="ECO:0007669"/>
    <property type="project" value="TreeGrafter"/>
</dbReference>
<dbReference type="Gene3D" id="3.40.50.920">
    <property type="match status" value="1"/>
</dbReference>